<evidence type="ECO:0000313" key="1">
    <source>
        <dbReference type="EMBL" id="API86118.1"/>
    </source>
</evidence>
<protein>
    <submittedName>
        <fullName evidence="1">Uncharacterized protein</fullName>
    </submittedName>
</protein>
<sequence length="480" mass="54893">MFLLFIMVYKFIKNIQLNALAKLFICLLFVLSTSQAWALVGELSIQNGKLFLTSKSKKFSLQGDKEIIKESKSLIYLDSLVVVNNYTEVNSKTLFIKEVPSSISGNVQLSGKLVRDDNNLYLETKDSKISVKFLYGVDFRGNHFDQKSIDYYINKQVNVIGKSYNGYLHISAILLSNIFENMNAKFPISAKYKKILDNDYQKFITETLMKNKLSQNLQPFKATIINNVKVKDNDKALIISLAGRQGDDFATVGGHFVLGEATIKNHMLKDFSLFNFYTTKNKKMMIPAKISYVDYFGNLSQGQQNYRPTYTLIIYGVDKDKIEKMANTIDRDLNYMRISQDTGGISYDCVNTALHALYKSQLIDNPSSLSFLGLQTFYHAPKKYDSDNYSYFNNSWYYILNSKRVFLPRVAFEYVLEDIQTFKPKRVDFVFYGQIPSGRPLGGAPIASVYDYLRITAKSGNFSKQSNVHDMAKFLDSLDI</sequence>
<name>A0A1L4BQK9_9GAMM</name>
<dbReference type="RefSeq" id="WP_072711314.1">
    <property type="nucleotide sequence ID" value="NZ_CP016796.1"/>
</dbReference>
<gene>
    <name evidence="1" type="ORF">F7310_01540</name>
</gene>
<proteinExistence type="predicted"/>
<dbReference type="AlphaFoldDB" id="A0A1L4BQK9"/>
<dbReference type="OrthoDB" id="8553502at2"/>
<organism evidence="1 2">
    <name type="scientific">Francisella uliginis</name>
    <dbReference type="NCBI Taxonomy" id="573570"/>
    <lineage>
        <taxon>Bacteria</taxon>
        <taxon>Pseudomonadati</taxon>
        <taxon>Pseudomonadota</taxon>
        <taxon>Gammaproteobacteria</taxon>
        <taxon>Thiotrichales</taxon>
        <taxon>Francisellaceae</taxon>
        <taxon>Francisella</taxon>
    </lineage>
</organism>
<keyword evidence="2" id="KW-1185">Reference proteome</keyword>
<reference evidence="1 2" key="1">
    <citation type="journal article" date="2016" name="Appl. Environ. Microbiol.">
        <title>Whole genome relationships among Francisella bacteria of diverse origin define new species and provide specific regions for detection.</title>
        <authorList>
            <person name="Challacombe J.F."/>
            <person name="Petersen J.M."/>
            <person name="Gallegos-Graves V."/>
            <person name="Hodge D."/>
            <person name="Pillai S."/>
            <person name="Kuske C.R."/>
        </authorList>
    </citation>
    <scope>NUCLEOTIDE SEQUENCE [LARGE SCALE GENOMIC DNA]</scope>
    <source>
        <strain evidence="2">TX07-7310</strain>
    </source>
</reference>
<dbReference type="EMBL" id="CP016796">
    <property type="protein sequence ID" value="API86118.1"/>
    <property type="molecule type" value="Genomic_DNA"/>
</dbReference>
<accession>A0A1L4BQK9</accession>
<dbReference type="Proteomes" id="UP000184222">
    <property type="component" value="Chromosome"/>
</dbReference>
<evidence type="ECO:0000313" key="2">
    <source>
        <dbReference type="Proteomes" id="UP000184222"/>
    </source>
</evidence>
<dbReference type="KEGG" id="frx:F7310_01540"/>